<dbReference type="AlphaFoldDB" id="A0A1S1QUK2"/>
<sequence length="745" mass="75933">MEYAHWQDPASATGRPVTRARAPEEDRRTVRARKSTTTPSTGPVGAFGRDLRAVRRGAGNPSYRTLARRSGMPAEILAGAASGGSLPALDVLCAFVSACGGDVGSWVARWHELAAILEAERETRIAPPGADVPSQPPPVGPWPPRTSGAPPGSRPPHASPGRVPSQRSSGGPADDFLAPLSADDPREIGPFRLRGRLGSGGMGAVYLGHSPGQRPVAVKVIRADMASDSEFRRRFEREVAAMGRVNSLFTAPLIAADVAADRPWLATAYIHGPTLRDSVLRNGPLPPSSLLRLAAGVTEALVAIHGAGVVHRDLKPANVLLAIDGPRVIDFGIARAADHAGSTTTGKVIGSPPYMSPEQARGERVDAASDVFALGSVLAFAATGRNAFGEGNTADVIYRVVRGEPELTGVDGDLRALIESCLAKAPQRRPTPAEILGRCHAQLGASPRPPSWLPVPVIAEISQRLRHPAVVDRPTEPARRPVRGLVVAASVLTTATVVAMTPARSVLTPWELLPSWGDGAQAPRAPSSPPPTPTAGGVAEQRSAERQSAGSRRTTDGRGAGTSAGTPSGTSDGLADGAAGGTSAGTPGEATGGTVDGAAGGLEQGLPGTGQDPGTGRGPAGGPVQAPAAPQSGGSGGQPATPGTQRPPAVPQAPGPGPGPSWPFPSRGSGATNPPPAQPHPTPESPMATDPPPPATPEDLPRTTAPPPETPPRTTPPPEPAPPETPATHPGSPPAETARTEAQDL</sequence>
<keyword evidence="9" id="KW-1185">Reference proteome</keyword>
<feature type="domain" description="Protein kinase" evidence="7">
    <location>
        <begin position="191"/>
        <end position="443"/>
    </location>
</feature>
<evidence type="ECO:0000256" key="3">
    <source>
        <dbReference type="ARBA" id="ARBA00022777"/>
    </source>
</evidence>
<dbReference type="GO" id="GO:0005524">
    <property type="term" value="F:ATP binding"/>
    <property type="evidence" value="ECO:0007669"/>
    <property type="project" value="UniProtKB-UniRule"/>
</dbReference>
<dbReference type="PANTHER" id="PTHR43289:SF34">
    <property type="entry name" value="SERINE_THREONINE-PROTEIN KINASE YBDM-RELATED"/>
    <property type="match status" value="1"/>
</dbReference>
<reference evidence="9" key="1">
    <citation type="submission" date="2016-07" db="EMBL/GenBank/DDBJ databases">
        <title>Frankia sp. NRRL B-16219 Genome sequencing.</title>
        <authorList>
            <person name="Ghodhbane-Gtari F."/>
            <person name="Swanson E."/>
            <person name="Gueddou A."/>
            <person name="Louati M."/>
            <person name="Nouioui I."/>
            <person name="Hezbri K."/>
            <person name="Abebe-Akele F."/>
            <person name="Simpson S."/>
            <person name="Morris K."/>
            <person name="Thomas K."/>
            <person name="Gtari M."/>
            <person name="Tisa L.S."/>
        </authorList>
    </citation>
    <scope>NUCLEOTIDE SEQUENCE [LARGE SCALE GENOMIC DNA]</scope>
    <source>
        <strain evidence="9">NRRL B-16219</strain>
    </source>
</reference>
<dbReference type="Pfam" id="PF00069">
    <property type="entry name" value="Pkinase"/>
    <property type="match status" value="1"/>
</dbReference>
<dbReference type="GO" id="GO:0004674">
    <property type="term" value="F:protein serine/threonine kinase activity"/>
    <property type="evidence" value="ECO:0007669"/>
    <property type="project" value="TreeGrafter"/>
</dbReference>
<proteinExistence type="predicted"/>
<evidence type="ECO:0000256" key="2">
    <source>
        <dbReference type="ARBA" id="ARBA00022741"/>
    </source>
</evidence>
<keyword evidence="4 5" id="KW-0067">ATP-binding</keyword>
<feature type="compositionally biased region" description="Pro residues" evidence="6">
    <location>
        <begin position="673"/>
        <end position="696"/>
    </location>
</feature>
<dbReference type="InterPro" id="IPR011009">
    <property type="entry name" value="Kinase-like_dom_sf"/>
</dbReference>
<keyword evidence="1" id="KW-0808">Transferase</keyword>
<evidence type="ECO:0000256" key="6">
    <source>
        <dbReference type="SAM" id="MobiDB-lite"/>
    </source>
</evidence>
<dbReference type="SUPFAM" id="SSF56112">
    <property type="entry name" value="Protein kinase-like (PK-like)"/>
    <property type="match status" value="1"/>
</dbReference>
<gene>
    <name evidence="8" type="ORF">BBK14_02610</name>
</gene>
<feature type="compositionally biased region" description="Low complexity" evidence="6">
    <location>
        <begin position="561"/>
        <end position="577"/>
    </location>
</feature>
<keyword evidence="2 5" id="KW-0547">Nucleotide-binding</keyword>
<keyword evidence="3" id="KW-0418">Kinase</keyword>
<evidence type="ECO:0000313" key="8">
    <source>
        <dbReference type="EMBL" id="OHV37286.1"/>
    </source>
</evidence>
<feature type="binding site" evidence="5">
    <location>
        <position position="219"/>
    </location>
    <ligand>
        <name>ATP</name>
        <dbReference type="ChEBI" id="CHEBI:30616"/>
    </ligand>
</feature>
<feature type="region of interest" description="Disordered" evidence="6">
    <location>
        <begin position="126"/>
        <end position="194"/>
    </location>
</feature>
<dbReference type="Gene3D" id="1.10.510.10">
    <property type="entry name" value="Transferase(Phosphotransferase) domain 1"/>
    <property type="match status" value="1"/>
</dbReference>
<feature type="compositionally biased region" description="Pro residues" evidence="6">
    <location>
        <begin position="704"/>
        <end position="725"/>
    </location>
</feature>
<evidence type="ECO:0000259" key="7">
    <source>
        <dbReference type="PROSITE" id="PS50011"/>
    </source>
</evidence>
<dbReference type="SMART" id="SM00220">
    <property type="entry name" value="S_TKc"/>
    <property type="match status" value="1"/>
</dbReference>
<evidence type="ECO:0000313" key="9">
    <source>
        <dbReference type="Proteomes" id="UP000179769"/>
    </source>
</evidence>
<evidence type="ECO:0000256" key="1">
    <source>
        <dbReference type="ARBA" id="ARBA00022679"/>
    </source>
</evidence>
<dbReference type="InterPro" id="IPR000719">
    <property type="entry name" value="Prot_kinase_dom"/>
</dbReference>
<dbReference type="PROSITE" id="PS00108">
    <property type="entry name" value="PROTEIN_KINASE_ST"/>
    <property type="match status" value="1"/>
</dbReference>
<dbReference type="Proteomes" id="UP000179769">
    <property type="component" value="Unassembled WGS sequence"/>
</dbReference>
<feature type="region of interest" description="Disordered" evidence="6">
    <location>
        <begin position="517"/>
        <end position="745"/>
    </location>
</feature>
<dbReference type="PANTHER" id="PTHR43289">
    <property type="entry name" value="MITOGEN-ACTIVATED PROTEIN KINASE KINASE KINASE 20-RELATED"/>
    <property type="match status" value="1"/>
</dbReference>
<feature type="compositionally biased region" description="Pro residues" evidence="6">
    <location>
        <begin position="648"/>
        <end position="663"/>
    </location>
</feature>
<dbReference type="InterPro" id="IPR008271">
    <property type="entry name" value="Ser/Thr_kinase_AS"/>
</dbReference>
<dbReference type="InterPro" id="IPR017441">
    <property type="entry name" value="Protein_kinase_ATP_BS"/>
</dbReference>
<protein>
    <recommendedName>
        <fullName evidence="7">Protein kinase domain-containing protein</fullName>
    </recommendedName>
</protein>
<feature type="compositionally biased region" description="Pro residues" evidence="6">
    <location>
        <begin position="134"/>
        <end position="144"/>
    </location>
</feature>
<organism evidence="8 9">
    <name type="scientific">Parafrankia soli</name>
    <dbReference type="NCBI Taxonomy" id="2599596"/>
    <lineage>
        <taxon>Bacteria</taxon>
        <taxon>Bacillati</taxon>
        <taxon>Actinomycetota</taxon>
        <taxon>Actinomycetes</taxon>
        <taxon>Frankiales</taxon>
        <taxon>Frankiaceae</taxon>
        <taxon>Parafrankia</taxon>
    </lineage>
</organism>
<accession>A0A1S1QUK2</accession>
<dbReference type="PROSITE" id="PS00107">
    <property type="entry name" value="PROTEIN_KINASE_ATP"/>
    <property type="match status" value="1"/>
</dbReference>
<feature type="compositionally biased region" description="Gly residues" evidence="6">
    <location>
        <begin position="590"/>
        <end position="621"/>
    </location>
</feature>
<evidence type="ECO:0000256" key="5">
    <source>
        <dbReference type="PROSITE-ProRule" id="PRU10141"/>
    </source>
</evidence>
<dbReference type="PROSITE" id="PS50011">
    <property type="entry name" value="PROTEIN_KINASE_DOM"/>
    <property type="match status" value="1"/>
</dbReference>
<feature type="region of interest" description="Disordered" evidence="6">
    <location>
        <begin position="1"/>
        <end position="47"/>
    </location>
</feature>
<feature type="compositionally biased region" description="Low complexity" evidence="6">
    <location>
        <begin position="622"/>
        <end position="644"/>
    </location>
</feature>
<dbReference type="CDD" id="cd14014">
    <property type="entry name" value="STKc_PknB_like"/>
    <property type="match status" value="1"/>
</dbReference>
<dbReference type="EMBL" id="MAXA01000113">
    <property type="protein sequence ID" value="OHV37286.1"/>
    <property type="molecule type" value="Genomic_DNA"/>
</dbReference>
<dbReference type="Gene3D" id="3.30.200.20">
    <property type="entry name" value="Phosphorylase Kinase, domain 1"/>
    <property type="match status" value="1"/>
</dbReference>
<name>A0A1S1QUK2_9ACTN</name>
<comment type="caution">
    <text evidence="8">The sequence shown here is derived from an EMBL/GenBank/DDBJ whole genome shotgun (WGS) entry which is preliminary data.</text>
</comment>
<evidence type="ECO:0000256" key="4">
    <source>
        <dbReference type="ARBA" id="ARBA00022840"/>
    </source>
</evidence>